<evidence type="ECO:0000259" key="5">
    <source>
        <dbReference type="PROSITE" id="PS51688"/>
    </source>
</evidence>
<keyword evidence="3" id="KW-1227">Viral tail protein</keyword>
<dbReference type="GO" id="GO:0019062">
    <property type="term" value="P:virion attachment to host cell"/>
    <property type="evidence" value="ECO:0007669"/>
    <property type="project" value="UniProtKB-KW"/>
</dbReference>
<keyword evidence="7" id="KW-1185">Reference proteome</keyword>
<keyword evidence="2" id="KW-0946">Virion</keyword>
<evidence type="ECO:0000256" key="4">
    <source>
        <dbReference type="ARBA" id="ARBA00022804"/>
    </source>
</evidence>
<keyword evidence="4" id="KW-0945">Host-virus interaction</keyword>
<dbReference type="PANTHER" id="PTHR35191">
    <property type="entry name" value="PROPHAGE SIDE TAIL FIBER PROTEIN HOMOLOG STFQ-RELATED"/>
    <property type="match status" value="1"/>
</dbReference>
<keyword evidence="2" id="KW-1230">Viral tail fiber protein</keyword>
<dbReference type="InterPro" id="IPR030392">
    <property type="entry name" value="S74_ICA"/>
</dbReference>
<dbReference type="EMBL" id="MT161383">
    <property type="protein sequence ID" value="QJB21918.1"/>
    <property type="molecule type" value="Genomic_DNA"/>
</dbReference>
<dbReference type="Pfam" id="PF12571">
    <property type="entry name" value="Phage_tail_fib"/>
    <property type="match status" value="1"/>
</dbReference>
<dbReference type="Proteomes" id="UP000671940">
    <property type="component" value="Segment"/>
</dbReference>
<accession>A0A858NPD6</accession>
<comment type="subcellular location">
    <subcellularLocation>
        <location evidence="1">Virion</location>
    </subcellularLocation>
</comment>
<organism evidence="6 7">
    <name type="scientific">Xanthomonas phage FoX3</name>
    <dbReference type="NCBI Taxonomy" id="2723899"/>
    <lineage>
        <taxon>Viruses</taxon>
        <taxon>Duplodnaviria</taxon>
        <taxon>Heunggongvirae</taxon>
        <taxon>Uroviricota</taxon>
        <taxon>Caudoviricetes</taxon>
        <taxon>Foxunavirus</taxon>
        <taxon>Foxunavirus fox3</taxon>
    </lineage>
</organism>
<evidence type="ECO:0000256" key="2">
    <source>
        <dbReference type="ARBA" id="ARBA00022672"/>
    </source>
</evidence>
<evidence type="ECO:0000313" key="6">
    <source>
        <dbReference type="EMBL" id="QJB21918.1"/>
    </source>
</evidence>
<name>A0A858NPD6_9CAUD</name>
<reference evidence="6" key="1">
    <citation type="submission" date="2020-03" db="EMBL/GenBank/DDBJ databases">
        <title>Development of an integrated pest management strategy to control Xanthomonas campestris pv. campestris using bacteriophages.</title>
        <authorList>
            <person name="Holtappels D."/>
            <person name="Lavigne R."/>
            <person name="Wagemans J."/>
        </authorList>
    </citation>
    <scope>NUCLEOTIDE SEQUENCE</scope>
</reference>
<feature type="domain" description="Peptidase S74" evidence="5">
    <location>
        <begin position="671"/>
        <end position="768"/>
    </location>
</feature>
<sequence>MATYRTILTRRGKELIAAAAAIGTPVVLTNMAVGDGNGNPVVPNEGQTSLARERYRGALNTLVVDATDPTRFIAELIVPAATGGFTMREAGIYTAAGELFAVANTPNTYKPTESEGSFGDTIIRMVFAVSNASVVTLVVDPNIAVATQLWVKNNVNAASIIPGGLTNQILAKKSNADGDTVWRDATEGVTVIVFSREETQTLSAGQTVIDLALITAEGAAVYIEGTRLRADQFRKTGAAQITLSTARTAGAKVTIVQNEEVGMTDMLLRPNNLADVPDKSAARINLGLPNWLAVSRIGWAQLDNIPSYGVRWPTFAEVSNKPVAYPPLAHQHAWSDIVNPPDYATRWATWDEISNKPMLFPPAAHIHAEYIPFIGGGTVRNGLLAVSRPASGSVDNSRFFSMEEDGATGDARRLDIALLTGSGVLNREILFRAIQTAQFTFNVPVARFTGNISAVGNGSFDGMLNVSGNSGFGGQVTVGGSISSLSSITAGTFINVGGALNSTRPPSTAIDISRAFSILEDGISSVDARRFDLALLPGTAANAREILFRSIQTAQFTFQVATARFTGTISGGGDAVITGRITAGGSAGITGTITCGSSITSNENGIFSNGASSGYSLVERTDFNIKWSNYASAGAFRIWNNVNQDVVTVTRAGAMNVTGSVTAGGGFDFGSSRKLKDIEGSNPYGLDAVRKVSTLVGKYKPEYNSDGRRRVFVDAEQLAGIIPEAVNNNGVKFRGEMVPSVILDQLIPPAYKAIAELADIIDGLREEIRALKEGR</sequence>
<gene>
    <name evidence="6" type="ORF">XccvBFoX3_gp18</name>
</gene>
<dbReference type="InterPro" id="IPR022225">
    <property type="entry name" value="Phage_tail_fibre_N"/>
</dbReference>
<keyword evidence="4" id="KW-1160">Virus entry into host cell</keyword>
<dbReference type="InterPro" id="IPR051934">
    <property type="entry name" value="Phage_Tail_Fiber_Structural"/>
</dbReference>
<evidence type="ECO:0000256" key="3">
    <source>
        <dbReference type="ARBA" id="ARBA00022732"/>
    </source>
</evidence>
<proteinExistence type="predicted"/>
<protein>
    <submittedName>
        <fullName evidence="6">Tail fiber protein</fullName>
    </submittedName>
</protein>
<keyword evidence="4" id="KW-1161">Viral attachment to host cell</keyword>
<evidence type="ECO:0000256" key="1">
    <source>
        <dbReference type="ARBA" id="ARBA00004328"/>
    </source>
</evidence>
<dbReference type="PROSITE" id="PS51688">
    <property type="entry name" value="ICA"/>
    <property type="match status" value="1"/>
</dbReference>
<dbReference type="GO" id="GO:0098024">
    <property type="term" value="C:virus tail, fiber"/>
    <property type="evidence" value="ECO:0007669"/>
    <property type="project" value="UniProtKB-KW"/>
</dbReference>
<evidence type="ECO:0000313" key="7">
    <source>
        <dbReference type="Proteomes" id="UP000671940"/>
    </source>
</evidence>
<dbReference type="PANTHER" id="PTHR35191:SF1">
    <property type="entry name" value="PROPHAGE SIDE TAIL FIBER PROTEIN HOMOLOG STFQ-RELATED"/>
    <property type="match status" value="1"/>
</dbReference>